<organism evidence="22 23">
    <name type="scientific">Eilatimonas milleporae</name>
    <dbReference type="NCBI Taxonomy" id="911205"/>
    <lineage>
        <taxon>Bacteria</taxon>
        <taxon>Pseudomonadati</taxon>
        <taxon>Pseudomonadota</taxon>
        <taxon>Alphaproteobacteria</taxon>
        <taxon>Kordiimonadales</taxon>
        <taxon>Kordiimonadaceae</taxon>
        <taxon>Eilatimonas</taxon>
    </lineage>
</organism>
<evidence type="ECO:0000256" key="20">
    <source>
        <dbReference type="ARBA" id="ARBA00049902"/>
    </source>
</evidence>
<feature type="transmembrane region" description="Helical" evidence="21">
    <location>
        <begin position="276"/>
        <end position="296"/>
    </location>
</feature>
<evidence type="ECO:0000256" key="1">
    <source>
        <dbReference type="ARBA" id="ARBA00004651"/>
    </source>
</evidence>
<feature type="transmembrane region" description="Helical" evidence="21">
    <location>
        <begin position="62"/>
        <end position="78"/>
    </location>
</feature>
<dbReference type="GO" id="GO:0008360">
    <property type="term" value="P:regulation of cell shape"/>
    <property type="evidence" value="ECO:0007669"/>
    <property type="project" value="UniProtKB-KW"/>
</dbReference>
<evidence type="ECO:0000256" key="21">
    <source>
        <dbReference type="SAM" id="Phobius"/>
    </source>
</evidence>
<dbReference type="GO" id="GO:0071555">
    <property type="term" value="P:cell wall organization"/>
    <property type="evidence" value="ECO:0007669"/>
    <property type="project" value="UniProtKB-KW"/>
</dbReference>
<dbReference type="RefSeq" id="WP_121937235.1">
    <property type="nucleotide sequence ID" value="NZ_REFR01000009.1"/>
</dbReference>
<keyword evidence="5" id="KW-0328">Glycosyltransferase</keyword>
<dbReference type="FunCoup" id="A0A3M0CST6">
    <property type="interactions" value="167"/>
</dbReference>
<sequence length="389" mass="41635">MITFSRSDTSLIARWWWTVDRWMLVLVMVLVALGLWLTLSASPAVANRLGLDSFHFVRKQTLFLSLAVPLMIAVSMCPDHVIRRISILVFPGTLLLLILTLLVGPEIKGATRWLSLGGFGLQPSEFLKPFFVVVTAWLLSADFTDAGIPAKAISTGVFCLVALLLLLQPDFGQTVLIGGVWLGQMALAGLPLMGLMIAAVVGVFGLSLGYLLLPHVASRIDRFLDPASGDTYQSDKALDAFEAGGFFGRGPGEGSVKLSLPDAHTDYIFAVAGEEFGAFAAVMLLLLFAGIVVRGLAQLLDEDDPFRLIAAAGLLMQFGLQVIINIGVSLGMLPSKGMTLPFISYGGSSLLALAVTMGMVLALTRRNRFLGPSFSGATLRPGHRQGWAS</sequence>
<feature type="transmembrane region" description="Helical" evidence="21">
    <location>
        <begin position="308"/>
        <end position="330"/>
    </location>
</feature>
<evidence type="ECO:0000256" key="17">
    <source>
        <dbReference type="ARBA" id="ARBA00041185"/>
    </source>
</evidence>
<keyword evidence="9" id="KW-0573">Peptidoglycan synthesis</keyword>
<dbReference type="Pfam" id="PF01098">
    <property type="entry name" value="FTSW_RODA_SPOVE"/>
    <property type="match status" value="1"/>
</dbReference>
<evidence type="ECO:0000256" key="6">
    <source>
        <dbReference type="ARBA" id="ARBA00022679"/>
    </source>
</evidence>
<dbReference type="GO" id="GO:0009252">
    <property type="term" value="P:peptidoglycan biosynthetic process"/>
    <property type="evidence" value="ECO:0007669"/>
    <property type="project" value="UniProtKB-KW"/>
</dbReference>
<dbReference type="GO" id="GO:0005886">
    <property type="term" value="C:plasma membrane"/>
    <property type="evidence" value="ECO:0007669"/>
    <property type="project" value="UniProtKB-SubCell"/>
</dbReference>
<dbReference type="Proteomes" id="UP000271227">
    <property type="component" value="Unassembled WGS sequence"/>
</dbReference>
<evidence type="ECO:0000256" key="5">
    <source>
        <dbReference type="ARBA" id="ARBA00022676"/>
    </source>
</evidence>
<evidence type="ECO:0000256" key="11">
    <source>
        <dbReference type="ARBA" id="ARBA00023136"/>
    </source>
</evidence>
<dbReference type="GO" id="GO:0015648">
    <property type="term" value="F:lipid-linked peptidoglycan transporter activity"/>
    <property type="evidence" value="ECO:0007669"/>
    <property type="project" value="TreeGrafter"/>
</dbReference>
<keyword evidence="6" id="KW-0808">Transferase</keyword>
<feature type="transmembrane region" description="Helical" evidence="21">
    <location>
        <begin position="148"/>
        <end position="167"/>
    </location>
</feature>
<dbReference type="AlphaFoldDB" id="A0A3M0CST6"/>
<comment type="catalytic activity">
    <reaction evidence="20">
        <text>[GlcNAc-(1-&gt;4)-Mur2Ac(oyl-L-Ala-gamma-D-Glu-L-Lys-D-Ala-D-Ala)](n)-di-trans,octa-cis-undecaprenyl diphosphate + beta-D-GlcNAc-(1-&gt;4)-Mur2Ac(oyl-L-Ala-gamma-D-Glu-L-Lys-D-Ala-D-Ala)-di-trans,octa-cis-undecaprenyl diphosphate = [GlcNAc-(1-&gt;4)-Mur2Ac(oyl-L-Ala-gamma-D-Glu-L-Lys-D-Ala-D-Ala)](n+1)-di-trans,octa-cis-undecaprenyl diphosphate + di-trans,octa-cis-undecaprenyl diphosphate + H(+)</text>
        <dbReference type="Rhea" id="RHEA:23708"/>
        <dbReference type="Rhea" id="RHEA-COMP:9602"/>
        <dbReference type="Rhea" id="RHEA-COMP:9603"/>
        <dbReference type="ChEBI" id="CHEBI:15378"/>
        <dbReference type="ChEBI" id="CHEBI:58405"/>
        <dbReference type="ChEBI" id="CHEBI:60033"/>
        <dbReference type="ChEBI" id="CHEBI:78435"/>
        <dbReference type="EC" id="2.4.99.28"/>
    </reaction>
</comment>
<feature type="transmembrane region" description="Helical" evidence="21">
    <location>
        <begin position="188"/>
        <end position="213"/>
    </location>
</feature>
<evidence type="ECO:0000256" key="7">
    <source>
        <dbReference type="ARBA" id="ARBA00022692"/>
    </source>
</evidence>
<reference evidence="22 23" key="1">
    <citation type="submission" date="2018-10" db="EMBL/GenBank/DDBJ databases">
        <title>Genomic Encyclopedia of Archaeal and Bacterial Type Strains, Phase II (KMG-II): from individual species to whole genera.</title>
        <authorList>
            <person name="Goeker M."/>
        </authorList>
    </citation>
    <scope>NUCLEOTIDE SEQUENCE [LARGE SCALE GENOMIC DNA]</scope>
    <source>
        <strain evidence="22 23">DSM 25217</strain>
    </source>
</reference>
<comment type="subcellular location">
    <subcellularLocation>
        <location evidence="1">Cell membrane</location>
        <topology evidence="1">Multi-pass membrane protein</topology>
    </subcellularLocation>
</comment>
<evidence type="ECO:0000256" key="8">
    <source>
        <dbReference type="ARBA" id="ARBA00022960"/>
    </source>
</evidence>
<keyword evidence="13" id="KW-0961">Cell wall biogenesis/degradation</keyword>
<dbReference type="PANTHER" id="PTHR30474:SF2">
    <property type="entry name" value="PEPTIDOGLYCAN GLYCOSYLTRANSFERASE FTSW-RELATED"/>
    <property type="match status" value="1"/>
</dbReference>
<protein>
    <recommendedName>
        <fullName evidence="17">Probable peptidoglycan glycosyltransferase FtsW</fullName>
        <ecNumber evidence="19">2.4.99.28</ecNumber>
    </recommendedName>
    <alternativeName>
        <fullName evidence="18">Cell division protein FtsW</fullName>
    </alternativeName>
    <alternativeName>
        <fullName evidence="15">Cell wall polymerase</fullName>
    </alternativeName>
    <alternativeName>
        <fullName evidence="14">Peptidoglycan polymerase</fullName>
    </alternativeName>
</protein>
<evidence type="ECO:0000256" key="9">
    <source>
        <dbReference type="ARBA" id="ARBA00022984"/>
    </source>
</evidence>
<dbReference type="EMBL" id="REFR01000009">
    <property type="protein sequence ID" value="RMB12017.1"/>
    <property type="molecule type" value="Genomic_DNA"/>
</dbReference>
<feature type="transmembrane region" description="Helical" evidence="21">
    <location>
        <begin position="85"/>
        <end position="104"/>
    </location>
</feature>
<feature type="transmembrane region" description="Helical" evidence="21">
    <location>
        <begin position="342"/>
        <end position="363"/>
    </location>
</feature>
<proteinExistence type="inferred from homology"/>
<dbReference type="InterPro" id="IPR001182">
    <property type="entry name" value="FtsW/RodA"/>
</dbReference>
<dbReference type="InterPro" id="IPR013437">
    <property type="entry name" value="FtsW"/>
</dbReference>
<evidence type="ECO:0000256" key="15">
    <source>
        <dbReference type="ARBA" id="ARBA00033270"/>
    </source>
</evidence>
<evidence type="ECO:0000256" key="2">
    <source>
        <dbReference type="ARBA" id="ARBA00004752"/>
    </source>
</evidence>
<comment type="caution">
    <text evidence="22">The sequence shown here is derived from an EMBL/GenBank/DDBJ whole genome shotgun (WGS) entry which is preliminary data.</text>
</comment>
<keyword evidence="12" id="KW-0131">Cell cycle</keyword>
<evidence type="ECO:0000313" key="23">
    <source>
        <dbReference type="Proteomes" id="UP000271227"/>
    </source>
</evidence>
<gene>
    <name evidence="22" type="ORF">BXY39_0506</name>
</gene>
<dbReference type="GO" id="GO:0032153">
    <property type="term" value="C:cell division site"/>
    <property type="evidence" value="ECO:0007669"/>
    <property type="project" value="TreeGrafter"/>
</dbReference>
<dbReference type="OrthoDB" id="9768187at2"/>
<keyword evidence="4 22" id="KW-0132">Cell division</keyword>
<comment type="pathway">
    <text evidence="2">Cell wall biogenesis; peptidoglycan biosynthesis.</text>
</comment>
<evidence type="ECO:0000313" key="22">
    <source>
        <dbReference type="EMBL" id="RMB12017.1"/>
    </source>
</evidence>
<evidence type="ECO:0000256" key="13">
    <source>
        <dbReference type="ARBA" id="ARBA00023316"/>
    </source>
</evidence>
<keyword evidence="11 21" id="KW-0472">Membrane</keyword>
<name>A0A3M0CST6_9PROT</name>
<dbReference type="InParanoid" id="A0A3M0CST6"/>
<accession>A0A3M0CST6</accession>
<dbReference type="NCBIfam" id="TIGR02614">
    <property type="entry name" value="ftsW"/>
    <property type="match status" value="1"/>
</dbReference>
<dbReference type="GO" id="GO:0051301">
    <property type="term" value="P:cell division"/>
    <property type="evidence" value="ECO:0007669"/>
    <property type="project" value="UniProtKB-KW"/>
</dbReference>
<evidence type="ECO:0000256" key="19">
    <source>
        <dbReference type="ARBA" id="ARBA00044770"/>
    </source>
</evidence>
<comment type="similarity">
    <text evidence="16">Belongs to the SEDS family. FtsW subfamily.</text>
</comment>
<keyword evidence="23" id="KW-1185">Reference proteome</keyword>
<evidence type="ECO:0000256" key="18">
    <source>
        <dbReference type="ARBA" id="ARBA00041418"/>
    </source>
</evidence>
<evidence type="ECO:0000256" key="4">
    <source>
        <dbReference type="ARBA" id="ARBA00022618"/>
    </source>
</evidence>
<evidence type="ECO:0000256" key="3">
    <source>
        <dbReference type="ARBA" id="ARBA00022475"/>
    </source>
</evidence>
<evidence type="ECO:0000256" key="10">
    <source>
        <dbReference type="ARBA" id="ARBA00022989"/>
    </source>
</evidence>
<dbReference type="EC" id="2.4.99.28" evidence="19"/>
<evidence type="ECO:0000256" key="12">
    <source>
        <dbReference type="ARBA" id="ARBA00023306"/>
    </source>
</evidence>
<keyword evidence="7 21" id="KW-0812">Transmembrane</keyword>
<keyword evidence="10 21" id="KW-1133">Transmembrane helix</keyword>
<keyword evidence="3" id="KW-1003">Cell membrane</keyword>
<keyword evidence="8" id="KW-0133">Cell shape</keyword>
<evidence type="ECO:0000256" key="16">
    <source>
        <dbReference type="ARBA" id="ARBA00038053"/>
    </source>
</evidence>
<evidence type="ECO:0000256" key="14">
    <source>
        <dbReference type="ARBA" id="ARBA00032370"/>
    </source>
</evidence>
<dbReference type="PANTHER" id="PTHR30474">
    <property type="entry name" value="CELL CYCLE PROTEIN"/>
    <property type="match status" value="1"/>
</dbReference>
<dbReference type="GO" id="GO:0008955">
    <property type="term" value="F:peptidoglycan glycosyltransferase activity"/>
    <property type="evidence" value="ECO:0007669"/>
    <property type="project" value="UniProtKB-EC"/>
</dbReference>